<dbReference type="AlphaFoldDB" id="A0A402CM56"/>
<dbReference type="GO" id="GO:0016829">
    <property type="term" value="F:lyase activity"/>
    <property type="evidence" value="ECO:0007669"/>
    <property type="project" value="InterPro"/>
</dbReference>
<name>A0A402CM56_RHOWR</name>
<dbReference type="Proteomes" id="UP000287519">
    <property type="component" value="Unassembled WGS sequence"/>
</dbReference>
<gene>
    <name evidence="1" type="ORF">Rhow_000452</name>
</gene>
<proteinExistence type="predicted"/>
<evidence type="ECO:0000313" key="1">
    <source>
        <dbReference type="EMBL" id="GCE44826.1"/>
    </source>
</evidence>
<evidence type="ECO:0000313" key="2">
    <source>
        <dbReference type="Proteomes" id="UP000287519"/>
    </source>
</evidence>
<dbReference type="Pfam" id="PF06314">
    <property type="entry name" value="ADC"/>
    <property type="match status" value="1"/>
</dbReference>
<comment type="caution">
    <text evidence="1">The sequence shown here is derived from an EMBL/GenBank/DDBJ whole genome shotgun (WGS) entry which is preliminary data.</text>
</comment>
<accession>A0A402CM56</accession>
<dbReference type="EMBL" id="BHYM01000110">
    <property type="protein sequence ID" value="GCE44826.1"/>
    <property type="molecule type" value="Genomic_DNA"/>
</dbReference>
<dbReference type="SUPFAM" id="SSF160104">
    <property type="entry name" value="Acetoacetate decarboxylase-like"/>
    <property type="match status" value="1"/>
</dbReference>
<sequence>MDGLYGDKTEMDIMGPWGVYFGMLKKMADIRFTPIGGNEFEISVTRRGVRLVTMTIRTGTELSDAEIEAINAANSQVGKTLTVREIPNVNYSGFVDRSICVAPSDGNTVSRAWAADKSSIVFGHDDLDPFDELPVLGVGGALSFDLNSDKELFSEMEILENLPLQETDTAARRVLA</sequence>
<protein>
    <submittedName>
        <fullName evidence="1">Uncharacterized protein</fullName>
    </submittedName>
</protein>
<organism evidence="1 2">
    <name type="scientific">Rhodococcus wratislaviensis</name>
    <name type="common">Tsukamurella wratislaviensis</name>
    <dbReference type="NCBI Taxonomy" id="44752"/>
    <lineage>
        <taxon>Bacteria</taxon>
        <taxon>Bacillati</taxon>
        <taxon>Actinomycetota</taxon>
        <taxon>Actinomycetes</taxon>
        <taxon>Mycobacteriales</taxon>
        <taxon>Nocardiaceae</taxon>
        <taxon>Rhodococcus</taxon>
    </lineage>
</organism>
<keyword evidence="2" id="KW-1185">Reference proteome</keyword>
<dbReference type="InterPro" id="IPR023375">
    <property type="entry name" value="ADC_dom_sf"/>
</dbReference>
<dbReference type="InterPro" id="IPR010451">
    <property type="entry name" value="Acetoacetate_decarboxylase"/>
</dbReference>
<reference evidence="1 2" key="1">
    <citation type="submission" date="2018-11" db="EMBL/GenBank/DDBJ databases">
        <title>Microbial catabolism of amino acid.</title>
        <authorList>
            <person name="Hibi M."/>
            <person name="Ogawa J."/>
        </authorList>
    </citation>
    <scope>NUCLEOTIDE SEQUENCE [LARGE SCALE GENOMIC DNA]</scope>
    <source>
        <strain evidence="1 2">C31-06</strain>
    </source>
</reference>
<dbReference type="Gene3D" id="2.40.400.10">
    <property type="entry name" value="Acetoacetate decarboxylase-like"/>
    <property type="match status" value="1"/>
</dbReference>